<keyword evidence="2" id="KW-0547">Nucleotide-binding</keyword>
<dbReference type="Gene3D" id="3.30.200.20">
    <property type="entry name" value="Phosphorylase Kinase, domain 1"/>
    <property type="match status" value="1"/>
</dbReference>
<evidence type="ECO:0000259" key="4">
    <source>
        <dbReference type="PROSITE" id="PS50011"/>
    </source>
</evidence>
<dbReference type="Gene3D" id="1.10.510.10">
    <property type="entry name" value="Transferase(Phosphotransferase) domain 1"/>
    <property type="match status" value="1"/>
</dbReference>
<dbReference type="SMART" id="SM00220">
    <property type="entry name" value="S_TKc"/>
    <property type="match status" value="1"/>
</dbReference>
<sequence>MSFTPPVEIDNDYEVIEEGPASKVSRTWAAIGSHESQWVVVKSATVVRKFSKEPHDIAKELRILSNLSHPNIINVLSHTEDAQWSTLHFWMPFIPISLSDLLVSPRFSPYPVVPLSSNDEEAESSRRTNIFTAVTQSIMYQVLLALAYLHGDQNSIAHRDIKPGNILLTAEGCVKLIDFGIAWKDAEDADAKKHDLWPEYRPRLYFEVSTSPYRAPELLFGTRDYDAFALDLWSAGATFAEFFTPLRLISDEEDLEYDHGPDEEEEMEEEDEGFRAPQPFIMPKNLLPGTPETRWQRDTLFNGTRGELGLAWSIFKIRGTPTPEIWPLGFKAFEHLPDAKGVEFTVVPTVQLAPLLPNLPERDEEPVLGNVHFPAEETVRSSALDLVSRFLVYPSENRMKATRALSHPWFRDDILVPAGYQPVSGKTSVGEVEGKSLSQWLHVMLHGDL</sequence>
<name>A0A8H5HL50_9AGAR</name>
<dbReference type="SUPFAM" id="SSF56112">
    <property type="entry name" value="Protein kinase-like (PK-like)"/>
    <property type="match status" value="1"/>
</dbReference>
<dbReference type="PROSITE" id="PS50011">
    <property type="entry name" value="PROTEIN_KINASE_DOM"/>
    <property type="match status" value="1"/>
</dbReference>
<dbReference type="GO" id="GO:0004674">
    <property type="term" value="F:protein serine/threonine kinase activity"/>
    <property type="evidence" value="ECO:0007669"/>
    <property type="project" value="UniProtKB-KW"/>
</dbReference>
<evidence type="ECO:0000256" key="3">
    <source>
        <dbReference type="ARBA" id="ARBA00022840"/>
    </source>
</evidence>
<dbReference type="GO" id="GO:0005524">
    <property type="term" value="F:ATP binding"/>
    <property type="evidence" value="ECO:0007669"/>
    <property type="project" value="UniProtKB-KW"/>
</dbReference>
<feature type="domain" description="Protein kinase" evidence="4">
    <location>
        <begin position="10"/>
        <end position="410"/>
    </location>
</feature>
<dbReference type="InterPro" id="IPR000719">
    <property type="entry name" value="Prot_kinase_dom"/>
</dbReference>
<keyword evidence="1" id="KW-0418">Kinase</keyword>
<dbReference type="InterPro" id="IPR050117">
    <property type="entry name" value="MAPK"/>
</dbReference>
<dbReference type="EMBL" id="JAACJP010000004">
    <property type="protein sequence ID" value="KAF5385076.1"/>
    <property type="molecule type" value="Genomic_DNA"/>
</dbReference>
<keyword evidence="1" id="KW-0808">Transferase</keyword>
<protein>
    <recommendedName>
        <fullName evidence="4">Protein kinase domain-containing protein</fullName>
    </recommendedName>
</protein>
<dbReference type="Pfam" id="PF00069">
    <property type="entry name" value="Pkinase"/>
    <property type="match status" value="1"/>
</dbReference>
<gene>
    <name evidence="5" type="ORF">D9615_000993</name>
</gene>
<evidence type="ECO:0000313" key="6">
    <source>
        <dbReference type="Proteomes" id="UP000565441"/>
    </source>
</evidence>
<evidence type="ECO:0000256" key="2">
    <source>
        <dbReference type="ARBA" id="ARBA00022741"/>
    </source>
</evidence>
<dbReference type="Proteomes" id="UP000565441">
    <property type="component" value="Unassembled WGS sequence"/>
</dbReference>
<evidence type="ECO:0000256" key="1">
    <source>
        <dbReference type="ARBA" id="ARBA00022527"/>
    </source>
</evidence>
<dbReference type="PROSITE" id="PS00108">
    <property type="entry name" value="PROTEIN_KINASE_ST"/>
    <property type="match status" value="1"/>
</dbReference>
<dbReference type="AlphaFoldDB" id="A0A8H5HL50"/>
<keyword evidence="1" id="KW-0723">Serine/threonine-protein kinase</keyword>
<dbReference type="InterPro" id="IPR008271">
    <property type="entry name" value="Ser/Thr_kinase_AS"/>
</dbReference>
<dbReference type="PANTHER" id="PTHR24055">
    <property type="entry name" value="MITOGEN-ACTIVATED PROTEIN KINASE"/>
    <property type="match status" value="1"/>
</dbReference>
<keyword evidence="3" id="KW-0067">ATP-binding</keyword>
<accession>A0A8H5HL50</accession>
<evidence type="ECO:0000313" key="5">
    <source>
        <dbReference type="EMBL" id="KAF5385076.1"/>
    </source>
</evidence>
<dbReference type="InterPro" id="IPR011009">
    <property type="entry name" value="Kinase-like_dom_sf"/>
</dbReference>
<organism evidence="5 6">
    <name type="scientific">Tricholomella constricta</name>
    <dbReference type="NCBI Taxonomy" id="117010"/>
    <lineage>
        <taxon>Eukaryota</taxon>
        <taxon>Fungi</taxon>
        <taxon>Dikarya</taxon>
        <taxon>Basidiomycota</taxon>
        <taxon>Agaricomycotina</taxon>
        <taxon>Agaricomycetes</taxon>
        <taxon>Agaricomycetidae</taxon>
        <taxon>Agaricales</taxon>
        <taxon>Tricholomatineae</taxon>
        <taxon>Lyophyllaceae</taxon>
        <taxon>Tricholomella</taxon>
    </lineage>
</organism>
<dbReference type="OrthoDB" id="413582at2759"/>
<proteinExistence type="predicted"/>
<keyword evidence="6" id="KW-1185">Reference proteome</keyword>
<comment type="caution">
    <text evidence="5">The sequence shown here is derived from an EMBL/GenBank/DDBJ whole genome shotgun (WGS) entry which is preliminary data.</text>
</comment>
<reference evidence="5 6" key="1">
    <citation type="journal article" date="2020" name="ISME J.">
        <title>Uncovering the hidden diversity of litter-decomposition mechanisms in mushroom-forming fungi.</title>
        <authorList>
            <person name="Floudas D."/>
            <person name="Bentzer J."/>
            <person name="Ahren D."/>
            <person name="Johansson T."/>
            <person name="Persson P."/>
            <person name="Tunlid A."/>
        </authorList>
    </citation>
    <scope>NUCLEOTIDE SEQUENCE [LARGE SCALE GENOMIC DNA]</scope>
    <source>
        <strain evidence="5 6">CBS 661.87</strain>
    </source>
</reference>